<evidence type="ECO:0000313" key="2">
    <source>
        <dbReference type="Proteomes" id="UP001057134"/>
    </source>
</evidence>
<organism evidence="1 2">
    <name type="scientific">Paenibacillus konkukensis</name>
    <dbReference type="NCBI Taxonomy" id="2020716"/>
    <lineage>
        <taxon>Bacteria</taxon>
        <taxon>Bacillati</taxon>
        <taxon>Bacillota</taxon>
        <taxon>Bacilli</taxon>
        <taxon>Bacillales</taxon>
        <taxon>Paenibacillaceae</taxon>
        <taxon>Paenibacillus</taxon>
    </lineage>
</organism>
<reference evidence="1" key="2">
    <citation type="journal article" date="2021" name="J Anim Sci Technol">
        <title>Complete genome sequence of Paenibacillus konkukensis sp. nov. SK3146 as a potential probiotic strain.</title>
        <authorList>
            <person name="Jung H.I."/>
            <person name="Park S."/>
            <person name="Niu K.M."/>
            <person name="Lee S.W."/>
            <person name="Kothari D."/>
            <person name="Yi K.J."/>
            <person name="Kim S.K."/>
        </authorList>
    </citation>
    <scope>NUCLEOTIDE SEQUENCE</scope>
    <source>
        <strain evidence="1">SK3146</strain>
    </source>
</reference>
<protein>
    <submittedName>
        <fullName evidence="1">Uncharacterized protein</fullName>
    </submittedName>
</protein>
<keyword evidence="2" id="KW-1185">Reference proteome</keyword>
<proteinExistence type="predicted"/>
<dbReference type="Proteomes" id="UP001057134">
    <property type="component" value="Chromosome"/>
</dbReference>
<reference evidence="1" key="1">
    <citation type="submission" date="2018-02" db="EMBL/GenBank/DDBJ databases">
        <authorList>
            <person name="Kim S.-K."/>
            <person name="Jung H.-I."/>
            <person name="Lee S.-W."/>
        </authorList>
    </citation>
    <scope>NUCLEOTIDE SEQUENCE</scope>
    <source>
        <strain evidence="1">SK3146</strain>
    </source>
</reference>
<evidence type="ECO:0000313" key="1">
    <source>
        <dbReference type="EMBL" id="UQZ85825.1"/>
    </source>
</evidence>
<gene>
    <name evidence="1" type="ORF">SK3146_05115</name>
</gene>
<name>A0ABY4RVH4_9BACL</name>
<accession>A0ABY4RVH4</accession>
<sequence>MNVESYTIMSKMIGGRLLVQEVTPLLISKALYTDTELFAASLFQLKVSVWERTADDIPVRVEDGGIITKITPFSVTINGIRYIRSDCEFRTDADANGPAGRNI</sequence>
<dbReference type="EMBL" id="CP027059">
    <property type="protein sequence ID" value="UQZ85825.1"/>
    <property type="molecule type" value="Genomic_DNA"/>
</dbReference>